<dbReference type="EMBL" id="SEYY01021865">
    <property type="protein sequence ID" value="KAB7495989.1"/>
    <property type="molecule type" value="Genomic_DNA"/>
</dbReference>
<dbReference type="EC" id="2.4.1.-" evidence="10"/>
<sequence>MKFFGIPVRRKCCFYCWYIFVLFSFLYYSGLQEYLFAWSYSRHYIHWGPEESLQTLISQMQIREASGVKPINEFSYPFTFIYQEKCRSKEPIRLMYIVKSAMHNFENREMIRNTWGYENKYIDVSIRTVFLLGYDFDSPDLQIKVEKEANTHKDIIQAEFIDSYYNNTLKAMMGLHWAFHYCENVKYFFFVDDDYYISTRNVLRFLRSPLNYPKYLEKFVASAVNEYQDQLYAGFVFNNVSPIRWYFSKWYVPLSEYPYSHWPTYVTAGAYVLSRKSLVNLYYASLFTKFFRFDDIFLGMAAKKAGIKPVHHNEFHFDKKPYSLEGYKWVIASHGFADPVQLLNAYNEQRSAGNA</sequence>
<dbReference type="GO" id="GO:0006493">
    <property type="term" value="P:protein O-linked glycosylation"/>
    <property type="evidence" value="ECO:0007669"/>
    <property type="project" value="TreeGrafter"/>
</dbReference>
<keyword evidence="7 10" id="KW-1133">Transmembrane helix</keyword>
<dbReference type="FunFam" id="3.90.550.50:FF:000042">
    <property type="entry name" value="Hexosyltransferase"/>
    <property type="match status" value="1"/>
</dbReference>
<dbReference type="OrthoDB" id="5957813at2759"/>
<reference evidence="11 12" key="1">
    <citation type="journal article" date="2019" name="PLoS Biol.">
        <title>Sex chromosomes control vertical transmission of feminizing Wolbachia symbionts in an isopod.</title>
        <authorList>
            <person name="Becking T."/>
            <person name="Chebbi M.A."/>
            <person name="Giraud I."/>
            <person name="Moumen B."/>
            <person name="Laverre T."/>
            <person name="Caubet Y."/>
            <person name="Peccoud J."/>
            <person name="Gilbert C."/>
            <person name="Cordaux R."/>
        </authorList>
    </citation>
    <scope>NUCLEOTIDE SEQUENCE [LARGE SCALE GENOMIC DNA]</scope>
    <source>
        <strain evidence="11">ANa2</strain>
        <tissue evidence="11">Whole body excluding digestive tract and cuticle</tissue>
    </source>
</reference>
<evidence type="ECO:0000256" key="7">
    <source>
        <dbReference type="ARBA" id="ARBA00022989"/>
    </source>
</evidence>
<evidence type="ECO:0000256" key="1">
    <source>
        <dbReference type="ARBA" id="ARBA00004323"/>
    </source>
</evidence>
<accession>A0A5N5SQR6</accession>
<dbReference type="Proteomes" id="UP000326759">
    <property type="component" value="Unassembled WGS sequence"/>
</dbReference>
<dbReference type="PANTHER" id="PTHR11214">
    <property type="entry name" value="BETA-1,3-N-ACETYLGLUCOSAMINYLTRANSFERASE"/>
    <property type="match status" value="1"/>
</dbReference>
<dbReference type="GO" id="GO:0016758">
    <property type="term" value="F:hexosyltransferase activity"/>
    <property type="evidence" value="ECO:0007669"/>
    <property type="project" value="InterPro"/>
</dbReference>
<keyword evidence="5 10" id="KW-0812">Transmembrane</keyword>
<evidence type="ECO:0000313" key="11">
    <source>
        <dbReference type="EMBL" id="KAB7495989.1"/>
    </source>
</evidence>
<evidence type="ECO:0000256" key="5">
    <source>
        <dbReference type="ARBA" id="ARBA00022692"/>
    </source>
</evidence>
<keyword evidence="6 10" id="KW-0735">Signal-anchor</keyword>
<keyword evidence="9 10" id="KW-0472">Membrane</keyword>
<evidence type="ECO:0000256" key="6">
    <source>
        <dbReference type="ARBA" id="ARBA00022968"/>
    </source>
</evidence>
<evidence type="ECO:0000256" key="10">
    <source>
        <dbReference type="RuleBase" id="RU363063"/>
    </source>
</evidence>
<evidence type="ECO:0000256" key="9">
    <source>
        <dbReference type="ARBA" id="ARBA00023136"/>
    </source>
</evidence>
<dbReference type="AlphaFoldDB" id="A0A5N5SQR6"/>
<feature type="transmembrane region" description="Helical" evidence="10">
    <location>
        <begin position="12"/>
        <end position="31"/>
    </location>
</feature>
<protein>
    <recommendedName>
        <fullName evidence="10">Hexosyltransferase</fullName>
        <ecNumber evidence="10">2.4.1.-</ecNumber>
    </recommendedName>
</protein>
<proteinExistence type="inferred from homology"/>
<evidence type="ECO:0000256" key="3">
    <source>
        <dbReference type="ARBA" id="ARBA00022676"/>
    </source>
</evidence>
<dbReference type="PANTHER" id="PTHR11214:SF349">
    <property type="entry name" value="BETA-1,3-GALACTOSYLTRANSFERASE BRN"/>
    <property type="match status" value="1"/>
</dbReference>
<evidence type="ECO:0000256" key="8">
    <source>
        <dbReference type="ARBA" id="ARBA00023034"/>
    </source>
</evidence>
<evidence type="ECO:0000313" key="12">
    <source>
        <dbReference type="Proteomes" id="UP000326759"/>
    </source>
</evidence>
<comment type="similarity">
    <text evidence="2 10">Belongs to the glycosyltransferase 31 family.</text>
</comment>
<comment type="caution">
    <text evidence="11">The sequence shown here is derived from an EMBL/GenBank/DDBJ whole genome shotgun (WGS) entry which is preliminary data.</text>
</comment>
<organism evidence="11 12">
    <name type="scientific">Armadillidium nasatum</name>
    <dbReference type="NCBI Taxonomy" id="96803"/>
    <lineage>
        <taxon>Eukaryota</taxon>
        <taxon>Metazoa</taxon>
        <taxon>Ecdysozoa</taxon>
        <taxon>Arthropoda</taxon>
        <taxon>Crustacea</taxon>
        <taxon>Multicrustacea</taxon>
        <taxon>Malacostraca</taxon>
        <taxon>Eumalacostraca</taxon>
        <taxon>Peracarida</taxon>
        <taxon>Isopoda</taxon>
        <taxon>Oniscidea</taxon>
        <taxon>Crinocheta</taxon>
        <taxon>Armadillidiidae</taxon>
        <taxon>Armadillidium</taxon>
    </lineage>
</organism>
<keyword evidence="4 11" id="KW-0808">Transferase</keyword>
<dbReference type="Gene3D" id="3.90.550.50">
    <property type="match status" value="1"/>
</dbReference>
<keyword evidence="12" id="KW-1185">Reference proteome</keyword>
<dbReference type="GO" id="GO:0008194">
    <property type="term" value="F:UDP-glycosyltransferase activity"/>
    <property type="evidence" value="ECO:0007669"/>
    <property type="project" value="TreeGrafter"/>
</dbReference>
<evidence type="ECO:0000256" key="2">
    <source>
        <dbReference type="ARBA" id="ARBA00008661"/>
    </source>
</evidence>
<dbReference type="Pfam" id="PF01762">
    <property type="entry name" value="Galactosyl_T"/>
    <property type="match status" value="1"/>
</dbReference>
<dbReference type="InterPro" id="IPR002659">
    <property type="entry name" value="Glyco_trans_31"/>
</dbReference>
<evidence type="ECO:0000256" key="4">
    <source>
        <dbReference type="ARBA" id="ARBA00022679"/>
    </source>
</evidence>
<gene>
    <name evidence="11" type="primary">brn</name>
    <name evidence="11" type="ORF">Anas_06765</name>
</gene>
<name>A0A5N5SQR6_9CRUS</name>
<dbReference type="GO" id="GO:0000139">
    <property type="term" value="C:Golgi membrane"/>
    <property type="evidence" value="ECO:0007669"/>
    <property type="project" value="UniProtKB-SubCell"/>
</dbReference>
<dbReference type="SUPFAM" id="SSF53448">
    <property type="entry name" value="Nucleotide-diphospho-sugar transferases"/>
    <property type="match status" value="1"/>
</dbReference>
<keyword evidence="3 10" id="KW-0328">Glycosyltransferase</keyword>
<dbReference type="InterPro" id="IPR029044">
    <property type="entry name" value="Nucleotide-diphossugar_trans"/>
</dbReference>
<keyword evidence="8 10" id="KW-0333">Golgi apparatus</keyword>
<comment type="subcellular location">
    <subcellularLocation>
        <location evidence="1 10">Golgi apparatus membrane</location>
        <topology evidence="1 10">Single-pass type II membrane protein</topology>
    </subcellularLocation>
</comment>